<dbReference type="Proteomes" id="UP000825890">
    <property type="component" value="Unassembled WGS sequence"/>
</dbReference>
<evidence type="ECO:0000256" key="1">
    <source>
        <dbReference type="ARBA" id="ARBA00023004"/>
    </source>
</evidence>
<dbReference type="GO" id="GO:0016829">
    <property type="term" value="F:lyase activity"/>
    <property type="evidence" value="ECO:0007669"/>
    <property type="project" value="UniProtKB-KW"/>
</dbReference>
<name>A0A9P3FJ69_9PEZI</name>
<dbReference type="InterPro" id="IPR012047">
    <property type="entry name" value="AcnX"/>
</dbReference>
<keyword evidence="2" id="KW-0456">Lyase</keyword>
<accession>A0A9P3FJ69</accession>
<dbReference type="CDD" id="cd01356">
    <property type="entry name" value="AcnX_swivel"/>
    <property type="match status" value="1"/>
</dbReference>
<evidence type="ECO:0000259" key="3">
    <source>
        <dbReference type="Pfam" id="PF01989"/>
    </source>
</evidence>
<dbReference type="PIRSF" id="PIRSF036630">
    <property type="entry name" value="UCP036630"/>
    <property type="match status" value="1"/>
</dbReference>
<keyword evidence="1" id="KW-0408">Iron</keyword>
<dbReference type="EMBL" id="BOLY01000005">
    <property type="protein sequence ID" value="GIZ44849.1"/>
    <property type="molecule type" value="Genomic_DNA"/>
</dbReference>
<dbReference type="PANTHER" id="PTHR36577:SF3">
    <property type="entry name" value="DUF521 DOMAIN PROTEIN (AFU_ORTHOLOGUE AFUA_6G00490)"/>
    <property type="match status" value="1"/>
</dbReference>
<dbReference type="GeneID" id="68293610"/>
<dbReference type="AlphaFoldDB" id="A0A9P3FJ69"/>
<evidence type="ECO:0000256" key="2">
    <source>
        <dbReference type="ARBA" id="ARBA00023239"/>
    </source>
</evidence>
<evidence type="ECO:0000313" key="5">
    <source>
        <dbReference type="EMBL" id="GIZ44849.1"/>
    </source>
</evidence>
<evidence type="ECO:0000259" key="4">
    <source>
        <dbReference type="Pfam" id="PF04412"/>
    </source>
</evidence>
<organism evidence="5 6">
    <name type="scientific">Cercospora kikuchii</name>
    <dbReference type="NCBI Taxonomy" id="84275"/>
    <lineage>
        <taxon>Eukaryota</taxon>
        <taxon>Fungi</taxon>
        <taxon>Dikarya</taxon>
        <taxon>Ascomycota</taxon>
        <taxon>Pezizomycotina</taxon>
        <taxon>Dothideomycetes</taxon>
        <taxon>Dothideomycetidae</taxon>
        <taxon>Mycosphaerellales</taxon>
        <taxon>Mycosphaerellaceae</taxon>
        <taxon>Cercospora</taxon>
    </lineage>
</organism>
<proteinExistence type="predicted"/>
<dbReference type="SUPFAM" id="SSF52016">
    <property type="entry name" value="LeuD/IlvD-like"/>
    <property type="match status" value="1"/>
</dbReference>
<dbReference type="InterPro" id="IPR007506">
    <property type="entry name" value="PMDh-L-like_dom"/>
</dbReference>
<dbReference type="Gene3D" id="3.50.30.10">
    <property type="entry name" value="Phosphohistidine domain"/>
    <property type="match status" value="1"/>
</dbReference>
<gene>
    <name evidence="5" type="ORF">CKM354_000803500</name>
</gene>
<sequence length="590" mass="64034">MEIHCHSLLSEEASSSDTGVLLFSPVPLSFWGGTDPSTGKVVDAHHDLCGINLKGAILAIPGSRGSCTGSTVILEMLLNSTAPKALIFREREDIVTAGVIVARELFGRELPVVITNDEKDFERLKGMDGKFVNIRNGFITARRNGEAAPMELSPPIQFLGKRQFDSTGINLNASDLAMLDGHRGSAAARAMKIIITFAKLQGATELINVTQAHLDSVLYTGPAVLMFAERLLALGDAKFTVPTTMNAISIDQQRWQSHSIDVKFAANANKLANAYVTMGARPTFTCAPYLLDSAPSSGEQVAWAESNAVVFANSVLGAKTQKYPDLIDVCIALVGRAPLAGCHTAAGRLPSIAINAPPPDSTTFDKDLFWSILGYCVGELCGNRIPLVLGLEDSKPRISDLKAFGAAFATTSSASMFRVRGVTPEHCILRPEMLRQRLEITDLRQCFMRLNTAIEPSVSVIALGNPHFSFEEFEALAQLLHDSEGNMRVKASSVRLMITTSRDVHQRITLKNIAIMLDEFGAEVITDTCWCMIRESTITHENQPQENIMTNSAKYAHYATGLVGRKVHFGSLRDCVEASLLGKRTLEPTG</sequence>
<evidence type="ECO:0008006" key="7">
    <source>
        <dbReference type="Google" id="ProtNLM"/>
    </source>
</evidence>
<keyword evidence="6" id="KW-1185">Reference proteome</keyword>
<feature type="domain" description="Phosphomevalonate dehydratase small subunit-like" evidence="3">
    <location>
        <begin position="28"/>
        <end position="112"/>
    </location>
</feature>
<protein>
    <recommendedName>
        <fullName evidence="7">DUF521 domain protein</fullName>
    </recommendedName>
</protein>
<dbReference type="PANTHER" id="PTHR36577">
    <property type="entry name" value="DUF521 DOMAIN PROTEIN (AFU_ORTHOLOGUE AFUA_6G00490)"/>
    <property type="match status" value="1"/>
</dbReference>
<feature type="domain" description="Phosphomevalonate dehydratase large subunit-like" evidence="4">
    <location>
        <begin position="170"/>
        <end position="577"/>
    </location>
</feature>
<dbReference type="InterPro" id="IPR002840">
    <property type="entry name" value="PMDh-S-like_dom"/>
</dbReference>
<dbReference type="Pfam" id="PF04412">
    <property type="entry name" value="AcnX"/>
    <property type="match status" value="1"/>
</dbReference>
<evidence type="ECO:0000313" key="6">
    <source>
        <dbReference type="Proteomes" id="UP000825890"/>
    </source>
</evidence>
<comment type="caution">
    <text evidence="5">The sequence shown here is derived from an EMBL/GenBank/DDBJ whole genome shotgun (WGS) entry which is preliminary data.</text>
</comment>
<dbReference type="Pfam" id="PF01989">
    <property type="entry name" value="AcnX_swivel_put"/>
    <property type="match status" value="1"/>
</dbReference>
<reference evidence="5 6" key="1">
    <citation type="submission" date="2021-01" db="EMBL/GenBank/DDBJ databases">
        <title>Cercospora kikuchii MAFF 305040 whole genome shotgun sequence.</title>
        <authorList>
            <person name="Kashiwa T."/>
            <person name="Suzuki T."/>
        </authorList>
    </citation>
    <scope>NUCLEOTIDE SEQUENCE [LARGE SCALE GENOMIC DNA]</scope>
    <source>
        <strain evidence="5 6">MAFF 305040</strain>
    </source>
</reference>
<dbReference type="RefSeq" id="XP_044659336.1">
    <property type="nucleotide sequence ID" value="XM_044803401.1"/>
</dbReference>
<dbReference type="OrthoDB" id="2594507at2759"/>